<evidence type="ECO:0000313" key="2">
    <source>
        <dbReference type="EMBL" id="KAJ9609558.1"/>
    </source>
</evidence>
<reference evidence="2" key="1">
    <citation type="submission" date="2022-10" db="EMBL/GenBank/DDBJ databases">
        <title>Culturing micro-colonial fungi from biological soil crusts in the Mojave desert and describing Neophaeococcomyces mojavensis, and introducing the new genera and species Taxawa tesnikishii.</title>
        <authorList>
            <person name="Kurbessoian T."/>
            <person name="Stajich J.E."/>
        </authorList>
    </citation>
    <scope>NUCLEOTIDE SEQUENCE</scope>
    <source>
        <strain evidence="2">TK_41</strain>
    </source>
</reference>
<sequence length="429" mass="49007">MAFSVFKQGWRACLHVYVVLLTLTSLLPHVNGSAWDILTAEESKALNFFSTSTLSECTPDRLSLRGDDLFHPAEADLTPRIKALLPPTNITSECHPLTPLLIPFESNTRLLQQTLLSYIAEGWPPGQIIVIDNSGASFNNLRGWNSPTEHTFLDCTLLRREYGVNVRQLGWYRRNVPELENLMLSMAKNAGRQKYYTSAQHVIVRNSPGNLLDLSTNNATFREGWKSFHAGVLKEANQTKSRHIWERGTFTFFDKNHLVKLVNVDDCSKIGAWDTRIEYDLAECDYLTRTRQAGYPISYAQDAGVVYDVDKCLYVSGSDSLEDALISRRQSEAATYHAIEKIQADKHRVEGQEGKWAVTWQGRQYDGEGRLSHSENYGHLYAQLRRVGRWWYEHKWRTDRCDPFEVREMSCQESSLQRLGGTLGNLFGF</sequence>
<keyword evidence="3" id="KW-1185">Reference proteome</keyword>
<dbReference type="EMBL" id="JAPDRK010000008">
    <property type="protein sequence ID" value="KAJ9609558.1"/>
    <property type="molecule type" value="Genomic_DNA"/>
</dbReference>
<feature type="chain" id="PRO_5041430548" evidence="1">
    <location>
        <begin position="33"/>
        <end position="429"/>
    </location>
</feature>
<comment type="caution">
    <text evidence="2">The sequence shown here is derived from an EMBL/GenBank/DDBJ whole genome shotgun (WGS) entry which is preliminary data.</text>
</comment>
<name>A0AA38XAI4_9EURO</name>
<evidence type="ECO:0000313" key="3">
    <source>
        <dbReference type="Proteomes" id="UP001172673"/>
    </source>
</evidence>
<feature type="signal peptide" evidence="1">
    <location>
        <begin position="1"/>
        <end position="32"/>
    </location>
</feature>
<protein>
    <submittedName>
        <fullName evidence="2">Uncharacterized protein</fullName>
    </submittedName>
</protein>
<accession>A0AA38XAI4</accession>
<proteinExistence type="predicted"/>
<evidence type="ECO:0000256" key="1">
    <source>
        <dbReference type="SAM" id="SignalP"/>
    </source>
</evidence>
<gene>
    <name evidence="2" type="ORF">H2200_005885</name>
</gene>
<keyword evidence="1" id="KW-0732">Signal</keyword>
<dbReference type="Proteomes" id="UP001172673">
    <property type="component" value="Unassembled WGS sequence"/>
</dbReference>
<organism evidence="2 3">
    <name type="scientific">Cladophialophora chaetospira</name>
    <dbReference type="NCBI Taxonomy" id="386627"/>
    <lineage>
        <taxon>Eukaryota</taxon>
        <taxon>Fungi</taxon>
        <taxon>Dikarya</taxon>
        <taxon>Ascomycota</taxon>
        <taxon>Pezizomycotina</taxon>
        <taxon>Eurotiomycetes</taxon>
        <taxon>Chaetothyriomycetidae</taxon>
        <taxon>Chaetothyriales</taxon>
        <taxon>Herpotrichiellaceae</taxon>
        <taxon>Cladophialophora</taxon>
    </lineage>
</organism>
<dbReference type="AlphaFoldDB" id="A0AA38XAI4"/>